<organism evidence="2 3">
    <name type="scientific">Actinomycetospora atypica</name>
    <dbReference type="NCBI Taxonomy" id="1290095"/>
    <lineage>
        <taxon>Bacteria</taxon>
        <taxon>Bacillati</taxon>
        <taxon>Actinomycetota</taxon>
        <taxon>Actinomycetes</taxon>
        <taxon>Pseudonocardiales</taxon>
        <taxon>Pseudonocardiaceae</taxon>
        <taxon>Actinomycetospora</taxon>
    </lineage>
</organism>
<feature type="domain" description="DUF1990" evidence="1">
    <location>
        <begin position="123"/>
        <end position="199"/>
    </location>
</feature>
<sequence>MTRTAPTPQPTLLQRAHTIAMFPVGLAVSTARYLWWRSEVRRSEHGGTEDDLPPRLPADLLDDEVKTLDDGSGPLFHRLFRVDMADGTAAEVVMDRITADLDRAAPSEVVSFRKLRGRVGELVPGDEYRVRMPAPWDGPVRVIRRDATSFRFATLRKHLEAGQIEFRVLDGPQGPAFEIETWSRAGDRLADLAFDHLRVGKEIQLHMWVQFCLSVTELAGGPRVGPVAVSTARLPWSDAYAGADLPC</sequence>
<gene>
    <name evidence="2" type="ORF">ACFPBZ_14660</name>
</gene>
<dbReference type="InterPro" id="IPR018960">
    <property type="entry name" value="DUF1990"/>
</dbReference>
<keyword evidence="3" id="KW-1185">Reference proteome</keyword>
<proteinExistence type="predicted"/>
<reference evidence="3" key="1">
    <citation type="journal article" date="2019" name="Int. J. Syst. Evol. Microbiol.">
        <title>The Global Catalogue of Microorganisms (GCM) 10K type strain sequencing project: providing services to taxonomists for standard genome sequencing and annotation.</title>
        <authorList>
            <consortium name="The Broad Institute Genomics Platform"/>
            <consortium name="The Broad Institute Genome Sequencing Center for Infectious Disease"/>
            <person name="Wu L."/>
            <person name="Ma J."/>
        </authorList>
    </citation>
    <scope>NUCLEOTIDE SEQUENCE [LARGE SCALE GENOMIC DNA]</scope>
    <source>
        <strain evidence="3">CGMCC 4.7093</strain>
    </source>
</reference>
<dbReference type="Proteomes" id="UP001595947">
    <property type="component" value="Unassembled WGS sequence"/>
</dbReference>
<dbReference type="Pfam" id="PF09348">
    <property type="entry name" value="DUF1990"/>
    <property type="match status" value="1"/>
</dbReference>
<protein>
    <submittedName>
        <fullName evidence="2">DUF1990 family protein</fullName>
    </submittedName>
</protein>
<dbReference type="RefSeq" id="WP_378036808.1">
    <property type="nucleotide sequence ID" value="NZ_JBHSIV010000014.1"/>
</dbReference>
<dbReference type="EMBL" id="JBHSIV010000014">
    <property type="protein sequence ID" value="MFC5063460.1"/>
    <property type="molecule type" value="Genomic_DNA"/>
</dbReference>
<name>A0ABV9YPJ6_9PSEU</name>
<evidence type="ECO:0000313" key="3">
    <source>
        <dbReference type="Proteomes" id="UP001595947"/>
    </source>
</evidence>
<evidence type="ECO:0000259" key="1">
    <source>
        <dbReference type="Pfam" id="PF09348"/>
    </source>
</evidence>
<accession>A0ABV9YPJ6</accession>
<evidence type="ECO:0000313" key="2">
    <source>
        <dbReference type="EMBL" id="MFC5063460.1"/>
    </source>
</evidence>
<comment type="caution">
    <text evidence="2">The sequence shown here is derived from an EMBL/GenBank/DDBJ whole genome shotgun (WGS) entry which is preliminary data.</text>
</comment>